<dbReference type="HAMAP" id="MF_01440">
    <property type="entry name" value="CheD"/>
    <property type="match status" value="1"/>
</dbReference>
<keyword evidence="5" id="KW-1185">Reference proteome</keyword>
<dbReference type="OrthoDB" id="9807202at2"/>
<dbReference type="PANTHER" id="PTHR35147:SF3">
    <property type="entry name" value="CHEMORECEPTOR GLUTAMINE DEAMIDASE CHED 1-RELATED"/>
    <property type="match status" value="1"/>
</dbReference>
<name>A0A4R1K361_9GAMM</name>
<dbReference type="AlphaFoldDB" id="A0A4R1K361"/>
<evidence type="ECO:0000313" key="4">
    <source>
        <dbReference type="EMBL" id="TCK58133.1"/>
    </source>
</evidence>
<accession>A0A4R1K361</accession>
<dbReference type="InterPro" id="IPR011324">
    <property type="entry name" value="Cytotoxic_necrot_fac-like_cat"/>
</dbReference>
<dbReference type="InterPro" id="IPR038592">
    <property type="entry name" value="CheD-like_sf"/>
</dbReference>
<sequence>MTNRSTVRGFPQDHLIYLYAGDILFGRGYREVRTLLGSCVSIVLWHPKAKFCGVCHFAVPESPNGLHGTLNARYGNHCIELFSRFAKERGTELRHYQARIYGGGNMLAHHQPLRTLAKPPARIERGSVGEQNAGAAFAMLMQHKVNIIEADVGEQCYRKVYIDTRSGKVKSVCCYVG</sequence>
<organism evidence="4 5">
    <name type="scientific">Celerinatantimonas diazotrophica</name>
    <dbReference type="NCBI Taxonomy" id="412034"/>
    <lineage>
        <taxon>Bacteria</taxon>
        <taxon>Pseudomonadati</taxon>
        <taxon>Pseudomonadota</taxon>
        <taxon>Gammaproteobacteria</taxon>
        <taxon>Celerinatantimonadaceae</taxon>
        <taxon>Celerinatantimonas</taxon>
    </lineage>
</organism>
<dbReference type="Proteomes" id="UP000295565">
    <property type="component" value="Unassembled WGS sequence"/>
</dbReference>
<comment type="catalytic activity">
    <reaction evidence="3">
        <text>L-glutaminyl-[protein] + H2O = L-glutamyl-[protein] + NH4(+)</text>
        <dbReference type="Rhea" id="RHEA:16441"/>
        <dbReference type="Rhea" id="RHEA-COMP:10207"/>
        <dbReference type="Rhea" id="RHEA-COMP:10208"/>
        <dbReference type="ChEBI" id="CHEBI:15377"/>
        <dbReference type="ChEBI" id="CHEBI:28938"/>
        <dbReference type="ChEBI" id="CHEBI:29973"/>
        <dbReference type="ChEBI" id="CHEBI:30011"/>
        <dbReference type="EC" id="3.5.1.44"/>
    </reaction>
</comment>
<proteinExistence type="inferred from homology"/>
<dbReference type="InterPro" id="IPR005659">
    <property type="entry name" value="Chemorcpt_Glu_NH3ase_CheD"/>
</dbReference>
<dbReference type="GO" id="GO:0050568">
    <property type="term" value="F:protein-glutamine glutaminase activity"/>
    <property type="evidence" value="ECO:0007669"/>
    <property type="project" value="UniProtKB-UniRule"/>
</dbReference>
<reference evidence="4 5" key="1">
    <citation type="submission" date="2019-03" db="EMBL/GenBank/DDBJ databases">
        <title>Genomic Encyclopedia of Type Strains, Phase IV (KMG-IV): sequencing the most valuable type-strain genomes for metagenomic binning, comparative biology and taxonomic classification.</title>
        <authorList>
            <person name="Goeker M."/>
        </authorList>
    </citation>
    <scope>NUCLEOTIDE SEQUENCE [LARGE SCALE GENOMIC DNA]</scope>
    <source>
        <strain evidence="4 5">DSM 18577</strain>
    </source>
</reference>
<dbReference type="EC" id="3.5.1.44" evidence="3"/>
<dbReference type="SUPFAM" id="SSF64438">
    <property type="entry name" value="CNF1/YfiH-like putative cysteine hydrolases"/>
    <property type="match status" value="1"/>
</dbReference>
<dbReference type="Gene3D" id="3.30.1330.200">
    <property type="match status" value="1"/>
</dbReference>
<comment type="function">
    <text evidence="3">Probably deamidates glutamine residues to glutamate on methyl-accepting chemotaxis receptors (MCPs), playing an important role in chemotaxis.</text>
</comment>
<dbReference type="Pfam" id="PF03975">
    <property type="entry name" value="CheD"/>
    <property type="match status" value="1"/>
</dbReference>
<dbReference type="CDD" id="cd16352">
    <property type="entry name" value="CheD"/>
    <property type="match status" value="1"/>
</dbReference>
<comment type="similarity">
    <text evidence="3">Belongs to the CheD family.</text>
</comment>
<keyword evidence="1 3" id="KW-0145">Chemotaxis</keyword>
<evidence type="ECO:0000313" key="5">
    <source>
        <dbReference type="Proteomes" id="UP000295565"/>
    </source>
</evidence>
<comment type="caution">
    <text evidence="4">The sequence shown here is derived from an EMBL/GenBank/DDBJ whole genome shotgun (WGS) entry which is preliminary data.</text>
</comment>
<dbReference type="PANTHER" id="PTHR35147">
    <property type="entry name" value="CHEMORECEPTOR GLUTAMINE DEAMIDASE CHED-RELATED"/>
    <property type="match status" value="1"/>
</dbReference>
<evidence type="ECO:0000256" key="3">
    <source>
        <dbReference type="HAMAP-Rule" id="MF_01440"/>
    </source>
</evidence>
<keyword evidence="2 3" id="KW-0378">Hydrolase</keyword>
<gene>
    <name evidence="3" type="primary">cheD</name>
    <name evidence="4" type="ORF">EV690_1841</name>
</gene>
<dbReference type="EMBL" id="SMGD01000012">
    <property type="protein sequence ID" value="TCK58133.1"/>
    <property type="molecule type" value="Genomic_DNA"/>
</dbReference>
<protein>
    <recommendedName>
        <fullName evidence="3">Probable chemoreceptor glutamine deamidase CheD</fullName>
        <ecNumber evidence="3">3.5.1.44</ecNumber>
    </recommendedName>
</protein>
<dbReference type="GO" id="GO:0006935">
    <property type="term" value="P:chemotaxis"/>
    <property type="evidence" value="ECO:0007669"/>
    <property type="project" value="UniProtKB-UniRule"/>
</dbReference>
<evidence type="ECO:0000256" key="1">
    <source>
        <dbReference type="ARBA" id="ARBA00022500"/>
    </source>
</evidence>
<dbReference type="RefSeq" id="WP_131912643.1">
    <property type="nucleotide sequence ID" value="NZ_OU594967.1"/>
</dbReference>
<evidence type="ECO:0000256" key="2">
    <source>
        <dbReference type="ARBA" id="ARBA00022801"/>
    </source>
</evidence>